<dbReference type="EMBL" id="UYYA01004305">
    <property type="protein sequence ID" value="VDM61067.1"/>
    <property type="molecule type" value="Genomic_DNA"/>
</dbReference>
<name>A0A0R3PUB9_ANGCS</name>
<keyword evidence="2" id="KW-1185">Reference proteome</keyword>
<reference evidence="3" key="1">
    <citation type="submission" date="2017-02" db="UniProtKB">
        <authorList>
            <consortium name="WormBaseParasite"/>
        </authorList>
    </citation>
    <scope>IDENTIFICATION</scope>
</reference>
<gene>
    <name evidence="1" type="ORF">ACOC_LOCUS9482</name>
</gene>
<evidence type="ECO:0000313" key="2">
    <source>
        <dbReference type="Proteomes" id="UP000267027"/>
    </source>
</evidence>
<dbReference type="OrthoDB" id="5792800at2759"/>
<dbReference type="WBParaSite" id="ACOC_0000948101-mRNA-1">
    <property type="protein sequence ID" value="ACOC_0000948101-mRNA-1"/>
    <property type="gene ID" value="ACOC_0000948101"/>
</dbReference>
<reference evidence="1 2" key="2">
    <citation type="submission" date="2018-11" db="EMBL/GenBank/DDBJ databases">
        <authorList>
            <consortium name="Pathogen Informatics"/>
        </authorList>
    </citation>
    <scope>NUCLEOTIDE SEQUENCE [LARGE SCALE GENOMIC DNA]</scope>
    <source>
        <strain evidence="1 2">Costa Rica</strain>
    </source>
</reference>
<proteinExistence type="predicted"/>
<protein>
    <submittedName>
        <fullName evidence="3">Ras-GEF domain-containing protein</fullName>
    </submittedName>
</protein>
<sequence length="206" mass="23029">MTLSPLMGFLHPDNVHRMTDLAVELSSLAARSIAKNEKDVAWVFLLLTVSDITTQSRMSFLKAFAPLEHTTSGTDAISSTTSTLLTTTISDLTSVPPFHEELFDLGGLRDYVPGANNNFGLRKGPGCLPFLSEFMQVAYGNCQKVADEKAFDAWGDELKSAIYTGQIDLLKARLKIAHYRDLTNFVLRLHYFNNNSVYFYGWYGTR</sequence>
<accession>A0A0R3PUB9</accession>
<evidence type="ECO:0000313" key="1">
    <source>
        <dbReference type="EMBL" id="VDM61067.1"/>
    </source>
</evidence>
<evidence type="ECO:0000313" key="3">
    <source>
        <dbReference type="WBParaSite" id="ACOC_0000948101-mRNA-1"/>
    </source>
</evidence>
<organism evidence="3">
    <name type="scientific">Angiostrongylus costaricensis</name>
    <name type="common">Nematode worm</name>
    <dbReference type="NCBI Taxonomy" id="334426"/>
    <lineage>
        <taxon>Eukaryota</taxon>
        <taxon>Metazoa</taxon>
        <taxon>Ecdysozoa</taxon>
        <taxon>Nematoda</taxon>
        <taxon>Chromadorea</taxon>
        <taxon>Rhabditida</taxon>
        <taxon>Rhabditina</taxon>
        <taxon>Rhabditomorpha</taxon>
        <taxon>Strongyloidea</taxon>
        <taxon>Metastrongylidae</taxon>
        <taxon>Angiostrongylus</taxon>
    </lineage>
</organism>
<dbReference type="Proteomes" id="UP000267027">
    <property type="component" value="Unassembled WGS sequence"/>
</dbReference>
<dbReference type="AlphaFoldDB" id="A0A0R3PUB9"/>